<feature type="region of interest" description="Disordered" evidence="1">
    <location>
        <begin position="158"/>
        <end position="184"/>
    </location>
</feature>
<evidence type="ECO:0000313" key="3">
    <source>
        <dbReference type="Proteomes" id="UP001266305"/>
    </source>
</evidence>
<name>A0ABQ9VSL7_SAGOE</name>
<dbReference type="Proteomes" id="UP001266305">
    <property type="component" value="Unassembled WGS sequence"/>
</dbReference>
<keyword evidence="3" id="KW-1185">Reference proteome</keyword>
<proteinExistence type="predicted"/>
<comment type="caution">
    <text evidence="2">The sequence shown here is derived from an EMBL/GenBank/DDBJ whole genome shotgun (WGS) entry which is preliminary data.</text>
</comment>
<reference evidence="2 3" key="1">
    <citation type="submission" date="2023-05" db="EMBL/GenBank/DDBJ databases">
        <title>B98-5 Cell Line De Novo Hybrid Assembly: An Optical Mapping Approach.</title>
        <authorList>
            <person name="Kananen K."/>
            <person name="Auerbach J.A."/>
            <person name="Kautto E."/>
            <person name="Blachly J.S."/>
        </authorList>
    </citation>
    <scope>NUCLEOTIDE SEQUENCE [LARGE SCALE GENOMIC DNA]</scope>
    <source>
        <strain evidence="2">B95-8</strain>
        <tissue evidence="2">Cell line</tissue>
    </source>
</reference>
<feature type="region of interest" description="Disordered" evidence="1">
    <location>
        <begin position="432"/>
        <end position="454"/>
    </location>
</feature>
<evidence type="ECO:0000256" key="1">
    <source>
        <dbReference type="SAM" id="MobiDB-lite"/>
    </source>
</evidence>
<accession>A0ABQ9VSL7</accession>
<dbReference type="EMBL" id="JASSZA010000005">
    <property type="protein sequence ID" value="KAK2112391.1"/>
    <property type="molecule type" value="Genomic_DNA"/>
</dbReference>
<feature type="compositionally biased region" description="Basic and acidic residues" evidence="1">
    <location>
        <begin position="159"/>
        <end position="175"/>
    </location>
</feature>
<gene>
    <name evidence="2" type="ORF">P7K49_012138</name>
</gene>
<feature type="region of interest" description="Disordered" evidence="1">
    <location>
        <begin position="76"/>
        <end position="96"/>
    </location>
</feature>
<evidence type="ECO:0000313" key="2">
    <source>
        <dbReference type="EMBL" id="KAK2112391.1"/>
    </source>
</evidence>
<organism evidence="2 3">
    <name type="scientific">Saguinus oedipus</name>
    <name type="common">Cotton-top tamarin</name>
    <name type="synonym">Oedipomidas oedipus</name>
    <dbReference type="NCBI Taxonomy" id="9490"/>
    <lineage>
        <taxon>Eukaryota</taxon>
        <taxon>Metazoa</taxon>
        <taxon>Chordata</taxon>
        <taxon>Craniata</taxon>
        <taxon>Vertebrata</taxon>
        <taxon>Euteleostomi</taxon>
        <taxon>Mammalia</taxon>
        <taxon>Eutheria</taxon>
        <taxon>Euarchontoglires</taxon>
        <taxon>Primates</taxon>
        <taxon>Haplorrhini</taxon>
        <taxon>Platyrrhini</taxon>
        <taxon>Cebidae</taxon>
        <taxon>Callitrichinae</taxon>
        <taxon>Saguinus</taxon>
    </lineage>
</organism>
<protein>
    <submittedName>
        <fullName evidence="2">Uncharacterized protein</fullName>
    </submittedName>
</protein>
<sequence>MLQDNWPRDVRVVPRWGALLVHGLRGGALLAHWLKTALRGRARGARRGGGYGGSWSRSWFPEGEGRRAGARAAWTLHPDPTCDTVRARNQPPRRPPVPLMLAPFSDSYPRPPARPALSWAGVPQQVEGRVGQPGLREGGEERKSWAAVLRPEPGFSCEEVVRPQDGKSETVRPESADLAQPPGTVVPLFPLPGERQHWAKPPERVVSSVLHGPRPLARAGVVVITDEEPEDDREQGACSPGVAPSGLGGKAGYVPGPHPHPQCWACLPKPLPVYGATRWIIQAAATHWRGLPSQAFWGSSVGGLRAGRADGRHPERPCLFLGSWVPTAPAPNPGHSMLAPFPAPVGWCLPWATSLSLVAPPATQGCPPSLSHCCSCRLPLPVDSSWVRDSISQTKLLSTHAHGPPAPQNSAVLWGLDMDSSPVPILHASGRQAPALQPPCPPSPGHGDQRGPFKRQCCFPQKTQKGLPVFYHRELNRPQALSV</sequence>